<dbReference type="EMBL" id="JAJHJB010000032">
    <property type="protein sequence ID" value="MCC5467395.1"/>
    <property type="molecule type" value="Genomic_DNA"/>
</dbReference>
<gene>
    <name evidence="1" type="ORF">LMF89_18840</name>
</gene>
<name>A0ABS8HWI2_9FIRM</name>
<keyword evidence="2" id="KW-1185">Reference proteome</keyword>
<accession>A0ABS8HWI2</accession>
<dbReference type="Proteomes" id="UP001165492">
    <property type="component" value="Unassembled WGS sequence"/>
</dbReference>
<evidence type="ECO:0000313" key="1">
    <source>
        <dbReference type="EMBL" id="MCC5467395.1"/>
    </source>
</evidence>
<reference evidence="1" key="1">
    <citation type="submission" date="2021-11" db="EMBL/GenBank/DDBJ databases">
        <title>Description of a new species Pelosinus isolated from the bottom sediments of Lake Baikal.</title>
        <authorList>
            <person name="Zakharyuk A."/>
        </authorList>
    </citation>
    <scope>NUCLEOTIDE SEQUENCE</scope>
    <source>
        <strain evidence="1">Bkl1</strain>
    </source>
</reference>
<proteinExistence type="predicted"/>
<protein>
    <submittedName>
        <fullName evidence="1">Uncharacterized protein</fullName>
    </submittedName>
</protein>
<evidence type="ECO:0000313" key="2">
    <source>
        <dbReference type="Proteomes" id="UP001165492"/>
    </source>
</evidence>
<organism evidence="1 2">
    <name type="scientific">Pelosinus baikalensis</name>
    <dbReference type="NCBI Taxonomy" id="2892015"/>
    <lineage>
        <taxon>Bacteria</taxon>
        <taxon>Bacillati</taxon>
        <taxon>Bacillota</taxon>
        <taxon>Negativicutes</taxon>
        <taxon>Selenomonadales</taxon>
        <taxon>Sporomusaceae</taxon>
        <taxon>Pelosinus</taxon>
    </lineage>
</organism>
<sequence length="223" mass="25176">MSAFLGHIHYWLYHKIGRVVEREQLIFQKAEEMCGATAEELQSQVWQIYGQPLPDTELGELIDHTNIHGWLQRQITIAETREAAFIKELLDTCGGAAQDIVLSAYAEHGKLCGEHAKAQGKYDGQRAAGIYQAVNDYVLNGMPCDQGDVVTVNEDDKVIWEGEICLQERNWTKAGVDKAFMKECYQKWFVGFVKALNPAFVYSQKADTLKGSPVNRHQILKEA</sequence>
<comment type="caution">
    <text evidence="1">The sequence shown here is derived from an EMBL/GenBank/DDBJ whole genome shotgun (WGS) entry which is preliminary data.</text>
</comment>
<dbReference type="RefSeq" id="WP_229536405.1">
    <property type="nucleotide sequence ID" value="NZ_JAJHJB010000032.1"/>
</dbReference>